<keyword evidence="10 15" id="KW-0234">DNA repair</keyword>
<keyword evidence="5 15" id="KW-0378">Hydrolase</keyword>
<dbReference type="SUPFAM" id="SSF50249">
    <property type="entry name" value="Nucleic acid-binding proteins"/>
    <property type="match status" value="1"/>
</dbReference>
<dbReference type="Pfam" id="PF17191">
    <property type="entry name" value="RecG_wedge"/>
    <property type="match status" value="1"/>
</dbReference>
<evidence type="ECO:0000259" key="16">
    <source>
        <dbReference type="PROSITE" id="PS51192"/>
    </source>
</evidence>
<dbReference type="SUPFAM" id="SSF52540">
    <property type="entry name" value="P-loop containing nucleoside triphosphate hydrolases"/>
    <property type="match status" value="2"/>
</dbReference>
<dbReference type="InterPro" id="IPR014001">
    <property type="entry name" value="Helicase_ATP-bd"/>
</dbReference>
<dbReference type="EC" id="5.6.2.4" evidence="13 15"/>
<dbReference type="PROSITE" id="PS51194">
    <property type="entry name" value="HELICASE_CTER"/>
    <property type="match status" value="1"/>
</dbReference>
<dbReference type="CDD" id="cd04488">
    <property type="entry name" value="RecG_wedge_OBF"/>
    <property type="match status" value="1"/>
</dbReference>
<gene>
    <name evidence="18" type="ORF">TCEL_01814</name>
</gene>
<dbReference type="AlphaFoldDB" id="R7RRL3"/>
<dbReference type="Gene3D" id="2.40.50.140">
    <property type="entry name" value="Nucleic acid-binding proteins"/>
    <property type="match status" value="1"/>
</dbReference>
<dbReference type="InterPro" id="IPR047112">
    <property type="entry name" value="RecG/Mfd"/>
</dbReference>
<dbReference type="PROSITE" id="PS51192">
    <property type="entry name" value="HELICASE_ATP_BIND_1"/>
    <property type="match status" value="1"/>
</dbReference>
<keyword evidence="11" id="KW-0413">Isomerase</keyword>
<evidence type="ECO:0000256" key="10">
    <source>
        <dbReference type="ARBA" id="ARBA00023204"/>
    </source>
</evidence>
<dbReference type="SMART" id="SM00487">
    <property type="entry name" value="DEXDc"/>
    <property type="match status" value="1"/>
</dbReference>
<dbReference type="NCBIfam" id="NF008168">
    <property type="entry name" value="PRK10917.2-2"/>
    <property type="match status" value="1"/>
</dbReference>
<dbReference type="InterPro" id="IPR001650">
    <property type="entry name" value="Helicase_C-like"/>
</dbReference>
<sequence>MDIKYLKGVGPKNAEYLRSLGIYTIEDIFYYFPRDYEDRANTKKIRDLKDGEIVTLIAEVALINGTRKTQTGKNLTSIVFKDDTGFITGIWFNQPYIKKTFKVGEKVLLYGKVNRRFAELQMVDPKYEKNFDNNDENSVGILPIYPLNKYLSQKTLRNIIKNALINKRELLKEILPKRILDEFNLVDIQTAIDNIHFPKNKDMLNKSIYRLKFEELFLIQLGLQYYKKSINSDLSAYNIPLSGRLKELKEKLPFELTNAQSRTIREILLDMKKNKPMNRLVQGDVGSGKTVIAAIAMFNCAEAGYQAAMLAPTEILAEQHFSSITSLLKDFDLNIALITGSTTKKQKEKILTDLANGEIDIIIGTHALLQENVEFKNLALVVTDEQHRFGVRQRATLVSKGHNPHVLVMTATPIPRTLALFMYGDMDISIINELPKGRQKVDTYFVRSTMRERVYNFIKKEVMEGRQAYIVCPLVEESEKIEAISAEEAYDFLVNNTFNGNDKIVAVLHGKMSNEEKDFIMQKFKEGAIKVLVSTTVVEVGVNVPNATVMVVENAERFGLAQLHQLRGRVGRGSLKSYCILISDATNKEAIDRLTIMTKTNDGFVISEKDMELRGTGELFGMRQHGLPDLKIADIFKDIEILKTTRDLARRLIEDNMLEKDEFEPLRIKIESMFKEKIDITTFN</sequence>
<keyword evidence="19" id="KW-1185">Reference proteome</keyword>
<dbReference type="Pfam" id="PF19833">
    <property type="entry name" value="RecG_dom3_C"/>
    <property type="match status" value="1"/>
</dbReference>
<dbReference type="NCBIfam" id="TIGR00643">
    <property type="entry name" value="recG"/>
    <property type="match status" value="1"/>
</dbReference>
<dbReference type="CDD" id="cd17992">
    <property type="entry name" value="DEXHc_RecG"/>
    <property type="match status" value="1"/>
</dbReference>
<keyword evidence="4 15" id="KW-0227">DNA damage</keyword>
<dbReference type="Pfam" id="PF00271">
    <property type="entry name" value="Helicase_C"/>
    <property type="match status" value="1"/>
</dbReference>
<dbReference type="GO" id="GO:0006281">
    <property type="term" value="P:DNA repair"/>
    <property type="evidence" value="ECO:0007669"/>
    <property type="project" value="UniProtKB-UniRule"/>
</dbReference>
<evidence type="ECO:0000256" key="14">
    <source>
        <dbReference type="ARBA" id="ARBA00048988"/>
    </source>
</evidence>
<dbReference type="GO" id="GO:0016887">
    <property type="term" value="F:ATP hydrolysis activity"/>
    <property type="evidence" value="ECO:0007669"/>
    <property type="project" value="RHEA"/>
</dbReference>
<evidence type="ECO:0000256" key="6">
    <source>
        <dbReference type="ARBA" id="ARBA00022806"/>
    </source>
</evidence>
<comment type="catalytic activity">
    <reaction evidence="14 15">
        <text>ATP + H2O = ADP + phosphate + H(+)</text>
        <dbReference type="Rhea" id="RHEA:13065"/>
        <dbReference type="ChEBI" id="CHEBI:15377"/>
        <dbReference type="ChEBI" id="CHEBI:15378"/>
        <dbReference type="ChEBI" id="CHEBI:30616"/>
        <dbReference type="ChEBI" id="CHEBI:43474"/>
        <dbReference type="ChEBI" id="CHEBI:456216"/>
        <dbReference type="EC" id="5.6.2.4"/>
    </reaction>
</comment>
<evidence type="ECO:0000256" key="12">
    <source>
        <dbReference type="ARBA" id="ARBA00034617"/>
    </source>
</evidence>
<dbReference type="HOGENOM" id="CLU_005122_7_1_9"/>
<evidence type="ECO:0000256" key="9">
    <source>
        <dbReference type="ARBA" id="ARBA00023172"/>
    </source>
</evidence>
<keyword evidence="7 15" id="KW-0067">ATP-binding</keyword>
<dbReference type="InterPro" id="IPR033454">
    <property type="entry name" value="RecG_wedge"/>
</dbReference>
<feature type="domain" description="Helicase ATP-binding" evidence="16">
    <location>
        <begin position="270"/>
        <end position="431"/>
    </location>
</feature>
<evidence type="ECO:0000256" key="3">
    <source>
        <dbReference type="ARBA" id="ARBA00022741"/>
    </source>
</evidence>
<proteinExistence type="inferred from homology"/>
<evidence type="ECO:0000256" key="2">
    <source>
        <dbReference type="ARBA" id="ARBA00017846"/>
    </source>
</evidence>
<evidence type="ECO:0000256" key="11">
    <source>
        <dbReference type="ARBA" id="ARBA00023235"/>
    </source>
</evidence>
<protein>
    <recommendedName>
        <fullName evidence="2 15">ATP-dependent DNA helicase RecG</fullName>
        <ecNumber evidence="13 15">5.6.2.4</ecNumber>
    </recommendedName>
</protein>
<dbReference type="SMART" id="SM00490">
    <property type="entry name" value="HELICc"/>
    <property type="match status" value="1"/>
</dbReference>
<dbReference type="OrthoDB" id="9804325at2"/>
<dbReference type="Gene3D" id="3.40.50.300">
    <property type="entry name" value="P-loop containing nucleotide triphosphate hydrolases"/>
    <property type="match status" value="2"/>
</dbReference>
<dbReference type="NCBIfam" id="NF008165">
    <property type="entry name" value="PRK10917.1-3"/>
    <property type="match status" value="1"/>
</dbReference>
<dbReference type="eggNOG" id="COG1200">
    <property type="taxonomic scope" value="Bacteria"/>
</dbReference>
<evidence type="ECO:0000256" key="4">
    <source>
        <dbReference type="ARBA" id="ARBA00022763"/>
    </source>
</evidence>
<evidence type="ECO:0000256" key="7">
    <source>
        <dbReference type="ARBA" id="ARBA00022840"/>
    </source>
</evidence>
<comment type="similarity">
    <text evidence="1 15">Belongs to the helicase family. RecG subfamily.</text>
</comment>
<evidence type="ECO:0000313" key="18">
    <source>
        <dbReference type="EMBL" id="CDF57900.1"/>
    </source>
</evidence>
<evidence type="ECO:0000256" key="15">
    <source>
        <dbReference type="RuleBase" id="RU363016"/>
    </source>
</evidence>
<evidence type="ECO:0000259" key="17">
    <source>
        <dbReference type="PROSITE" id="PS51194"/>
    </source>
</evidence>
<dbReference type="GO" id="GO:0005524">
    <property type="term" value="F:ATP binding"/>
    <property type="evidence" value="ECO:0007669"/>
    <property type="project" value="UniProtKB-KW"/>
</dbReference>
<dbReference type="InterPro" id="IPR027417">
    <property type="entry name" value="P-loop_NTPase"/>
</dbReference>
<dbReference type="InterPro" id="IPR011545">
    <property type="entry name" value="DEAD/DEAH_box_helicase_dom"/>
</dbReference>
<dbReference type="EMBL" id="CAVN010000092">
    <property type="protein sequence ID" value="CDF57900.1"/>
    <property type="molecule type" value="Genomic_DNA"/>
</dbReference>
<dbReference type="GO" id="GO:0043138">
    <property type="term" value="F:3'-5' DNA helicase activity"/>
    <property type="evidence" value="ECO:0007669"/>
    <property type="project" value="UniProtKB-EC"/>
</dbReference>
<name>R7RRL3_9CLOT</name>
<comment type="catalytic activity">
    <reaction evidence="12 15">
        <text>Couples ATP hydrolysis with the unwinding of duplex DNA by translocating in the 3'-5' direction.</text>
        <dbReference type="EC" id="5.6.2.4"/>
    </reaction>
</comment>
<evidence type="ECO:0000256" key="8">
    <source>
        <dbReference type="ARBA" id="ARBA00023125"/>
    </source>
</evidence>
<evidence type="ECO:0000256" key="13">
    <source>
        <dbReference type="ARBA" id="ARBA00034808"/>
    </source>
</evidence>
<comment type="caution">
    <text evidence="18">The sequence shown here is derived from an EMBL/GenBank/DDBJ whole genome shotgun (WGS) entry which is preliminary data.</text>
</comment>
<evidence type="ECO:0000256" key="1">
    <source>
        <dbReference type="ARBA" id="ARBA00007504"/>
    </source>
</evidence>
<keyword evidence="6 15" id="KW-0347">Helicase</keyword>
<comment type="function">
    <text evidence="15">Plays a critical role in recombination and DNA repair. Helps process Holliday junction intermediates to mature products by catalyzing branch migration. Has replication fork regression activity, unwinds stalled or blocked replication forks to make a HJ that can be resolved. Has a DNA unwinding activity characteristic of a DNA helicase with 3'-5' polarity.</text>
</comment>
<dbReference type="GO" id="GO:0003677">
    <property type="term" value="F:DNA binding"/>
    <property type="evidence" value="ECO:0007669"/>
    <property type="project" value="UniProtKB-KW"/>
</dbReference>
<accession>R7RRL3</accession>
<feature type="domain" description="Helicase C-terminal" evidence="17">
    <location>
        <begin position="450"/>
        <end position="612"/>
    </location>
</feature>
<dbReference type="PANTHER" id="PTHR47964:SF1">
    <property type="entry name" value="ATP-DEPENDENT DNA HELICASE HOMOLOG RECG, CHLOROPLASTIC"/>
    <property type="match status" value="1"/>
</dbReference>
<keyword evidence="9 15" id="KW-0233">DNA recombination</keyword>
<keyword evidence="3 15" id="KW-0547">Nucleotide-binding</keyword>
<dbReference type="InterPro" id="IPR004609">
    <property type="entry name" value="ATP-dep_DNA_helicase_RecG"/>
</dbReference>
<dbReference type="GO" id="GO:0006310">
    <property type="term" value="P:DNA recombination"/>
    <property type="evidence" value="ECO:0007669"/>
    <property type="project" value="UniProtKB-UniRule"/>
</dbReference>
<evidence type="ECO:0000313" key="19">
    <source>
        <dbReference type="Proteomes" id="UP000014923"/>
    </source>
</evidence>
<dbReference type="Proteomes" id="UP000014923">
    <property type="component" value="Unassembled WGS sequence"/>
</dbReference>
<reference evidence="18" key="1">
    <citation type="submission" date="2013-03" db="EMBL/GenBank/DDBJ databases">
        <title>Draft genome sequence of the hydrogen-ethanol-producing anaerobic alkalithermophilic Caloramator celere.</title>
        <authorList>
            <person name="Ciranna A."/>
            <person name="Larjo A."/>
            <person name="Kivisto A."/>
            <person name="Santala V."/>
            <person name="Roos C."/>
            <person name="Karp M."/>
        </authorList>
    </citation>
    <scope>NUCLEOTIDE SEQUENCE [LARGE SCALE GENOMIC DNA]</scope>
    <source>
        <strain evidence="18">DSM 8682</strain>
    </source>
</reference>
<dbReference type="InterPro" id="IPR045562">
    <property type="entry name" value="RecG_dom3_C"/>
</dbReference>
<dbReference type="PANTHER" id="PTHR47964">
    <property type="entry name" value="ATP-DEPENDENT DNA HELICASE HOMOLOG RECG, CHLOROPLASTIC"/>
    <property type="match status" value="1"/>
</dbReference>
<keyword evidence="8" id="KW-0238">DNA-binding</keyword>
<organism evidence="18 19">
    <name type="scientific">Thermobrachium celere DSM 8682</name>
    <dbReference type="NCBI Taxonomy" id="941824"/>
    <lineage>
        <taxon>Bacteria</taxon>
        <taxon>Bacillati</taxon>
        <taxon>Bacillota</taxon>
        <taxon>Clostridia</taxon>
        <taxon>Eubacteriales</taxon>
        <taxon>Clostridiaceae</taxon>
        <taxon>Thermobrachium</taxon>
    </lineage>
</organism>
<dbReference type="Pfam" id="PF00270">
    <property type="entry name" value="DEAD"/>
    <property type="match status" value="1"/>
</dbReference>
<dbReference type="RefSeq" id="WP_018661483.1">
    <property type="nucleotide sequence ID" value="NZ_HF952018.1"/>
</dbReference>
<dbReference type="InterPro" id="IPR012340">
    <property type="entry name" value="NA-bd_OB-fold"/>
</dbReference>
<evidence type="ECO:0000256" key="5">
    <source>
        <dbReference type="ARBA" id="ARBA00022801"/>
    </source>
</evidence>